<feature type="region of interest" description="Disordered" evidence="1">
    <location>
        <begin position="437"/>
        <end position="469"/>
    </location>
</feature>
<feature type="compositionally biased region" description="Basic and acidic residues" evidence="1">
    <location>
        <begin position="663"/>
        <end position="672"/>
    </location>
</feature>
<feature type="compositionally biased region" description="Acidic residues" evidence="1">
    <location>
        <begin position="891"/>
        <end position="901"/>
    </location>
</feature>
<dbReference type="EMBL" id="JBANRG010000086">
    <property type="protein sequence ID" value="KAK7437383.1"/>
    <property type="molecule type" value="Genomic_DNA"/>
</dbReference>
<dbReference type="Gene3D" id="1.25.10.10">
    <property type="entry name" value="Leucine-rich Repeat Variant"/>
    <property type="match status" value="1"/>
</dbReference>
<keyword evidence="4" id="KW-1185">Reference proteome</keyword>
<protein>
    <recommendedName>
        <fullName evidence="2">Wings apart-like protein C-terminal domain-containing protein</fullName>
    </recommendedName>
</protein>
<evidence type="ECO:0000313" key="3">
    <source>
        <dbReference type="EMBL" id="KAK7437383.1"/>
    </source>
</evidence>
<feature type="compositionally biased region" description="Low complexity" evidence="1">
    <location>
        <begin position="95"/>
        <end position="106"/>
    </location>
</feature>
<sequence>MSRRREYHVTISRMIRTYSRKRKQEQEEEQESPKRQRTESPRKLARDLSHIFDEATPASVPSTPTKLAKRMLGRSKTDSSIETSPSRSALDKTQSMPSIQSPSSSPSRPPPAPLTRTVSNKRTYAGKSRTFLVSLPVGASLMQDEEDDFLNRESYSSLRSRWGVDNSSEDQIFDFSPPKSNSQVNSPGTPSRKGKGKGLKSKPGVEVPPQPVDIVKPLRSITELRDKGESRRFLDEVGYLLEGMGPDETPALQRASALEIVNQLCDIEFARKAKAADFLSRTWEAFIEAGAGKNEDKVLDILLVFFASLIARDLTSLVDLATRSPASTSSSDSLFISTLFDLLSNLTLSTDPLHIISNSSEVVGELKKLGIMKADRALLKSIHQTISSRSGLFSLDASISVIQLITHTLSTLPSALLPTKHIPSLLESLRNLTDSLPHYSGSPSTKATKSNGKAKAHHTSGSVAKAKTSEYTQDEEDTFTSLFLPLHHLLNMLDAYLLGQWAPSSPAAHHELSPSLAKARKEGWLVDGLLSVGICCERSPTSASASALASTSNSVETWVDSKSLETTLLRVLVSLTHADGGEDEDEGEEGEEGWSKTLLGTPAAVLWILRMVVRSDLARRSQIRGGDVKAKVKKEDKGKGKGKIKEEEEELFGVDTDEDEEEKENKGEEESRNQAQTQALDRLCLALGLLTNIVQAVDSAKDVLREMKYDLSCIHNSSPSSHACIETCTCRNATSVLRILVGVYRNQLLPASSSPPLSSRVAMSSSNSKRRNGVQVKQEPSHDEHDILAGTDPDPDADSSFLLGHLSVLFGLLMYGSRENQEVILDELPSSPSRSLLKDEKKYATKGSKRSKLDALVENAKTLGVYLAVINRTGGRARPRSRRVRGQGQDTETEDDEEERDETGFGAYREDMAKGLDVAREVIRFLGELREES</sequence>
<organism evidence="3 4">
    <name type="scientific">Marasmiellus scandens</name>
    <dbReference type="NCBI Taxonomy" id="2682957"/>
    <lineage>
        <taxon>Eukaryota</taxon>
        <taxon>Fungi</taxon>
        <taxon>Dikarya</taxon>
        <taxon>Basidiomycota</taxon>
        <taxon>Agaricomycotina</taxon>
        <taxon>Agaricomycetes</taxon>
        <taxon>Agaricomycetidae</taxon>
        <taxon>Agaricales</taxon>
        <taxon>Marasmiineae</taxon>
        <taxon>Omphalotaceae</taxon>
        <taxon>Marasmiellus</taxon>
    </lineage>
</organism>
<dbReference type="Pfam" id="PF07814">
    <property type="entry name" value="WAPL"/>
    <property type="match status" value="1"/>
</dbReference>
<feature type="domain" description="Wings apart-like protein C-terminal" evidence="2">
    <location>
        <begin position="218"/>
        <end position="281"/>
    </location>
</feature>
<feature type="compositionally biased region" description="Low complexity" evidence="1">
    <location>
        <begin position="753"/>
        <end position="766"/>
    </location>
</feature>
<feature type="region of interest" description="Disordered" evidence="1">
    <location>
        <begin position="169"/>
        <end position="211"/>
    </location>
</feature>
<feature type="region of interest" description="Disordered" evidence="1">
    <location>
        <begin position="628"/>
        <end position="675"/>
    </location>
</feature>
<dbReference type="InterPro" id="IPR022771">
    <property type="entry name" value="WAPL_C"/>
</dbReference>
<gene>
    <name evidence="3" type="ORF">VKT23_018628</name>
</gene>
<reference evidence="3 4" key="1">
    <citation type="submission" date="2024-01" db="EMBL/GenBank/DDBJ databases">
        <title>A draft genome for the cacao thread blight pathogen Marasmiellus scandens.</title>
        <authorList>
            <person name="Baruah I.K."/>
            <person name="Leung J."/>
            <person name="Bukari Y."/>
            <person name="Amoako-Attah I."/>
            <person name="Meinhardt L.W."/>
            <person name="Bailey B.A."/>
            <person name="Cohen S.P."/>
        </authorList>
    </citation>
    <scope>NUCLEOTIDE SEQUENCE [LARGE SCALE GENOMIC DNA]</scope>
    <source>
        <strain evidence="3 4">GH-19</strain>
    </source>
</reference>
<feature type="compositionally biased region" description="Acidic residues" evidence="1">
    <location>
        <begin position="647"/>
        <end position="662"/>
    </location>
</feature>
<feature type="region of interest" description="Disordered" evidence="1">
    <location>
        <begin position="753"/>
        <end position="793"/>
    </location>
</feature>
<evidence type="ECO:0000259" key="2">
    <source>
        <dbReference type="Pfam" id="PF07814"/>
    </source>
</evidence>
<feature type="compositionally biased region" description="Polar residues" evidence="1">
    <location>
        <begin position="178"/>
        <end position="189"/>
    </location>
</feature>
<comment type="caution">
    <text evidence="3">The sequence shown here is derived from an EMBL/GenBank/DDBJ whole genome shotgun (WGS) entry which is preliminary data.</text>
</comment>
<proteinExistence type="predicted"/>
<name>A0ABR1IQ80_9AGAR</name>
<accession>A0ABR1IQ80</accession>
<dbReference type="Proteomes" id="UP001498398">
    <property type="component" value="Unassembled WGS sequence"/>
</dbReference>
<evidence type="ECO:0000256" key="1">
    <source>
        <dbReference type="SAM" id="MobiDB-lite"/>
    </source>
</evidence>
<evidence type="ECO:0000313" key="4">
    <source>
        <dbReference type="Proteomes" id="UP001498398"/>
    </source>
</evidence>
<dbReference type="InterPro" id="IPR011989">
    <property type="entry name" value="ARM-like"/>
</dbReference>
<feature type="compositionally biased region" description="Polar residues" evidence="1">
    <location>
        <begin position="441"/>
        <end position="451"/>
    </location>
</feature>
<feature type="region of interest" description="Disordered" evidence="1">
    <location>
        <begin position="877"/>
        <end position="907"/>
    </location>
</feature>
<feature type="compositionally biased region" description="Basic and acidic residues" evidence="1">
    <location>
        <begin position="628"/>
        <end position="646"/>
    </location>
</feature>
<feature type="compositionally biased region" description="Polar residues" evidence="1">
    <location>
        <begin position="78"/>
        <end position="94"/>
    </location>
</feature>
<feature type="region of interest" description="Disordered" evidence="1">
    <location>
        <begin position="1"/>
        <end position="122"/>
    </location>
</feature>
<feature type="compositionally biased region" description="Basic and acidic residues" evidence="1">
    <location>
        <begin position="31"/>
        <end position="53"/>
    </location>
</feature>